<evidence type="ECO:0000259" key="2">
    <source>
        <dbReference type="SMART" id="SM00645"/>
    </source>
</evidence>
<reference evidence="4" key="1">
    <citation type="submission" date="2025-08" db="UniProtKB">
        <authorList>
            <consortium name="RefSeq"/>
        </authorList>
    </citation>
    <scope>IDENTIFICATION</scope>
    <source>
        <tissue evidence="4">Gonads</tissue>
    </source>
</reference>
<dbReference type="PANTHER" id="PTHR12411">
    <property type="entry name" value="CYSTEINE PROTEASE FAMILY C1-RELATED"/>
    <property type="match status" value="1"/>
</dbReference>
<dbReference type="Proteomes" id="UP000504635">
    <property type="component" value="Unplaced"/>
</dbReference>
<keyword evidence="3" id="KW-1185">Reference proteome</keyword>
<dbReference type="OrthoDB" id="190265at2759"/>
<dbReference type="KEGG" id="soy:115880565"/>
<dbReference type="InterPro" id="IPR038765">
    <property type="entry name" value="Papain-like_cys_pep_sf"/>
</dbReference>
<dbReference type="SMART" id="SM00645">
    <property type="entry name" value="Pept_C1"/>
    <property type="match status" value="1"/>
</dbReference>
<dbReference type="Gene3D" id="3.90.70.10">
    <property type="entry name" value="Cysteine proteinases"/>
    <property type="match status" value="1"/>
</dbReference>
<feature type="domain" description="Peptidase C1A papain C-terminal" evidence="2">
    <location>
        <begin position="3"/>
        <end position="119"/>
    </location>
</feature>
<dbReference type="GO" id="GO:0006508">
    <property type="term" value="P:proteolysis"/>
    <property type="evidence" value="ECO:0007669"/>
    <property type="project" value="InterPro"/>
</dbReference>
<sequence>MTNIYVNFLIGYVNIAEGDEKGMEIAVSTQGPIAVAIDASREGFQFYSDGIYYDPECGNGQDDVNHAVLIVGYGQEPNGQKYWMVKNSYGAQWGIGGYIKMAKEANNHCGIANQATYPLV</sequence>
<dbReference type="SUPFAM" id="SSF54001">
    <property type="entry name" value="Cysteine proteinases"/>
    <property type="match status" value="1"/>
</dbReference>
<gene>
    <name evidence="4" type="primary">LOC115880565</name>
</gene>
<dbReference type="InterPro" id="IPR013128">
    <property type="entry name" value="Peptidase_C1A"/>
</dbReference>
<dbReference type="InterPro" id="IPR000668">
    <property type="entry name" value="Peptidase_C1A_C"/>
</dbReference>
<dbReference type="GeneID" id="115880565"/>
<dbReference type="InParanoid" id="A0A6J2XQK2"/>
<dbReference type="GO" id="GO:0008234">
    <property type="term" value="F:cysteine-type peptidase activity"/>
    <property type="evidence" value="ECO:0007669"/>
    <property type="project" value="InterPro"/>
</dbReference>
<dbReference type="InterPro" id="IPR039417">
    <property type="entry name" value="Peptidase_C1A_papain-like"/>
</dbReference>
<dbReference type="PROSITE" id="PS00639">
    <property type="entry name" value="THIOL_PROTEASE_HIS"/>
    <property type="match status" value="1"/>
</dbReference>
<protein>
    <submittedName>
        <fullName evidence="4">Cathepsin L-like</fullName>
    </submittedName>
</protein>
<dbReference type="Pfam" id="PF00112">
    <property type="entry name" value="Peptidase_C1"/>
    <property type="match status" value="1"/>
</dbReference>
<dbReference type="InterPro" id="IPR025660">
    <property type="entry name" value="Pept_his_AS"/>
</dbReference>
<dbReference type="CDD" id="cd02248">
    <property type="entry name" value="Peptidase_C1A"/>
    <property type="match status" value="1"/>
</dbReference>
<evidence type="ECO:0000313" key="4">
    <source>
        <dbReference type="RefSeq" id="XP_030753657.1"/>
    </source>
</evidence>
<evidence type="ECO:0000313" key="3">
    <source>
        <dbReference type="Proteomes" id="UP000504635"/>
    </source>
</evidence>
<dbReference type="RefSeq" id="XP_030753657.1">
    <property type="nucleotide sequence ID" value="XM_030897797.1"/>
</dbReference>
<dbReference type="AlphaFoldDB" id="A0A6J2XQK2"/>
<organism evidence="3 4">
    <name type="scientific">Sitophilus oryzae</name>
    <name type="common">Rice weevil</name>
    <name type="synonym">Curculio oryzae</name>
    <dbReference type="NCBI Taxonomy" id="7048"/>
    <lineage>
        <taxon>Eukaryota</taxon>
        <taxon>Metazoa</taxon>
        <taxon>Ecdysozoa</taxon>
        <taxon>Arthropoda</taxon>
        <taxon>Hexapoda</taxon>
        <taxon>Insecta</taxon>
        <taxon>Pterygota</taxon>
        <taxon>Neoptera</taxon>
        <taxon>Endopterygota</taxon>
        <taxon>Coleoptera</taxon>
        <taxon>Polyphaga</taxon>
        <taxon>Cucujiformia</taxon>
        <taxon>Curculionidae</taxon>
        <taxon>Dryophthorinae</taxon>
        <taxon>Sitophilus</taxon>
    </lineage>
</organism>
<accession>A0A6J2XQK2</accession>
<proteinExistence type="inferred from homology"/>
<evidence type="ECO:0000256" key="1">
    <source>
        <dbReference type="ARBA" id="ARBA00008455"/>
    </source>
</evidence>
<comment type="similarity">
    <text evidence="1">Belongs to the peptidase C1 family.</text>
</comment>
<name>A0A6J2XQK2_SITOR</name>